<dbReference type="PANTHER" id="PTHR43394:SF1">
    <property type="entry name" value="ATP-BINDING CASSETTE SUB-FAMILY B MEMBER 10, MITOCHONDRIAL"/>
    <property type="match status" value="1"/>
</dbReference>
<feature type="transmembrane region" description="Helical" evidence="9">
    <location>
        <begin position="62"/>
        <end position="82"/>
    </location>
</feature>
<accession>A0A3E4PRW4</accession>
<evidence type="ECO:0000256" key="8">
    <source>
        <dbReference type="ARBA" id="ARBA00023136"/>
    </source>
</evidence>
<feature type="transmembrane region" description="Helical" evidence="9">
    <location>
        <begin position="167"/>
        <end position="187"/>
    </location>
</feature>
<evidence type="ECO:0000256" key="2">
    <source>
        <dbReference type="ARBA" id="ARBA00022448"/>
    </source>
</evidence>
<dbReference type="InterPro" id="IPR017871">
    <property type="entry name" value="ABC_transporter-like_CS"/>
</dbReference>
<evidence type="ECO:0000256" key="4">
    <source>
        <dbReference type="ARBA" id="ARBA00022692"/>
    </source>
</evidence>
<dbReference type="GO" id="GO:0016887">
    <property type="term" value="F:ATP hydrolysis activity"/>
    <property type="evidence" value="ECO:0007669"/>
    <property type="project" value="InterPro"/>
</dbReference>
<dbReference type="PROSITE" id="PS50893">
    <property type="entry name" value="ABC_TRANSPORTER_2"/>
    <property type="match status" value="1"/>
</dbReference>
<protein>
    <submittedName>
        <fullName evidence="12">ABC transporter ATP-binding protein</fullName>
    </submittedName>
</protein>
<evidence type="ECO:0000256" key="1">
    <source>
        <dbReference type="ARBA" id="ARBA00004651"/>
    </source>
</evidence>
<dbReference type="Pfam" id="PF00664">
    <property type="entry name" value="ABC_membrane"/>
    <property type="match status" value="1"/>
</dbReference>
<feature type="transmembrane region" description="Helical" evidence="9">
    <location>
        <begin position="137"/>
        <end position="161"/>
    </location>
</feature>
<feature type="domain" description="ABC transmembrane type-1" evidence="11">
    <location>
        <begin position="26"/>
        <end position="307"/>
    </location>
</feature>
<dbReference type="GO" id="GO:0005886">
    <property type="term" value="C:plasma membrane"/>
    <property type="evidence" value="ECO:0007669"/>
    <property type="project" value="UniProtKB-SubCell"/>
</dbReference>
<keyword evidence="6 12" id="KW-0067">ATP-binding</keyword>
<dbReference type="Proteomes" id="UP000261324">
    <property type="component" value="Unassembled WGS sequence"/>
</dbReference>
<name>A0A3E4PRW4_9FIRM</name>
<dbReference type="Gene3D" id="3.40.50.300">
    <property type="entry name" value="P-loop containing nucleotide triphosphate hydrolases"/>
    <property type="match status" value="1"/>
</dbReference>
<keyword evidence="8 9" id="KW-0472">Membrane</keyword>
<dbReference type="GO" id="GO:0015421">
    <property type="term" value="F:ABC-type oligopeptide transporter activity"/>
    <property type="evidence" value="ECO:0007669"/>
    <property type="project" value="TreeGrafter"/>
</dbReference>
<feature type="transmembrane region" description="Helical" evidence="9">
    <location>
        <begin position="282"/>
        <end position="303"/>
    </location>
</feature>
<dbReference type="InterPro" id="IPR036640">
    <property type="entry name" value="ABC1_TM_sf"/>
</dbReference>
<dbReference type="SUPFAM" id="SSF90123">
    <property type="entry name" value="ABC transporter transmembrane region"/>
    <property type="match status" value="1"/>
</dbReference>
<feature type="transmembrane region" description="Helical" evidence="9">
    <location>
        <begin position="242"/>
        <end position="270"/>
    </location>
</feature>
<dbReference type="AlphaFoldDB" id="A0A3E4PRW4"/>
<keyword evidence="7 9" id="KW-1133">Transmembrane helix</keyword>
<comment type="caution">
    <text evidence="12">The sequence shown here is derived from an EMBL/GenBank/DDBJ whole genome shotgun (WGS) entry which is preliminary data.</text>
</comment>
<comment type="subcellular location">
    <subcellularLocation>
        <location evidence="1">Cell membrane</location>
        <topology evidence="1">Multi-pass membrane protein</topology>
    </subcellularLocation>
</comment>
<evidence type="ECO:0000259" key="11">
    <source>
        <dbReference type="PROSITE" id="PS50929"/>
    </source>
</evidence>
<dbReference type="RefSeq" id="WP_117660089.1">
    <property type="nucleotide sequence ID" value="NZ_QSRA01000011.1"/>
</dbReference>
<evidence type="ECO:0000256" key="9">
    <source>
        <dbReference type="SAM" id="Phobius"/>
    </source>
</evidence>
<dbReference type="InterPro" id="IPR003439">
    <property type="entry name" value="ABC_transporter-like_ATP-bd"/>
</dbReference>
<keyword evidence="4 9" id="KW-0812">Transmembrane</keyword>
<evidence type="ECO:0000256" key="5">
    <source>
        <dbReference type="ARBA" id="ARBA00022741"/>
    </source>
</evidence>
<dbReference type="EMBL" id="QSRA01000011">
    <property type="protein sequence ID" value="RGK82643.1"/>
    <property type="molecule type" value="Genomic_DNA"/>
</dbReference>
<dbReference type="Pfam" id="PF00005">
    <property type="entry name" value="ABC_tran"/>
    <property type="match status" value="1"/>
</dbReference>
<dbReference type="GO" id="GO:0005524">
    <property type="term" value="F:ATP binding"/>
    <property type="evidence" value="ECO:0007669"/>
    <property type="project" value="UniProtKB-KW"/>
</dbReference>
<dbReference type="FunFam" id="3.40.50.300:FF:000221">
    <property type="entry name" value="Multidrug ABC transporter ATP-binding protein"/>
    <property type="match status" value="1"/>
</dbReference>
<dbReference type="Gene3D" id="1.20.1560.10">
    <property type="entry name" value="ABC transporter type 1, transmembrane domain"/>
    <property type="match status" value="1"/>
</dbReference>
<keyword evidence="2" id="KW-0813">Transport</keyword>
<dbReference type="SUPFAM" id="SSF52540">
    <property type="entry name" value="P-loop containing nucleoside triphosphate hydrolases"/>
    <property type="match status" value="1"/>
</dbReference>
<dbReference type="PROSITE" id="PS00211">
    <property type="entry name" value="ABC_TRANSPORTER_1"/>
    <property type="match status" value="1"/>
</dbReference>
<dbReference type="InterPro" id="IPR039421">
    <property type="entry name" value="Type_1_exporter"/>
</dbReference>
<evidence type="ECO:0000256" key="6">
    <source>
        <dbReference type="ARBA" id="ARBA00022840"/>
    </source>
</evidence>
<evidence type="ECO:0000256" key="7">
    <source>
        <dbReference type="ARBA" id="ARBA00022989"/>
    </source>
</evidence>
<gene>
    <name evidence="12" type="ORF">DXC93_09050</name>
</gene>
<dbReference type="InterPro" id="IPR011527">
    <property type="entry name" value="ABC1_TM_dom"/>
</dbReference>
<organism evidence="12 13">
    <name type="scientific">Dorea formicigenerans</name>
    <dbReference type="NCBI Taxonomy" id="39486"/>
    <lineage>
        <taxon>Bacteria</taxon>
        <taxon>Bacillati</taxon>
        <taxon>Bacillota</taxon>
        <taxon>Clostridia</taxon>
        <taxon>Lachnospirales</taxon>
        <taxon>Lachnospiraceae</taxon>
        <taxon>Dorea</taxon>
    </lineage>
</organism>
<evidence type="ECO:0000313" key="12">
    <source>
        <dbReference type="EMBL" id="RGK82643.1"/>
    </source>
</evidence>
<keyword evidence="5" id="KW-0547">Nucleotide-binding</keyword>
<evidence type="ECO:0000259" key="10">
    <source>
        <dbReference type="PROSITE" id="PS50893"/>
    </source>
</evidence>
<proteinExistence type="predicted"/>
<keyword evidence="3" id="KW-1003">Cell membrane</keyword>
<reference evidence="12 13" key="1">
    <citation type="submission" date="2018-08" db="EMBL/GenBank/DDBJ databases">
        <title>A genome reference for cultivated species of the human gut microbiota.</title>
        <authorList>
            <person name="Zou Y."/>
            <person name="Xue W."/>
            <person name="Luo G."/>
        </authorList>
    </citation>
    <scope>NUCLEOTIDE SEQUENCE [LARGE SCALE GENOMIC DNA]</scope>
    <source>
        <strain evidence="12 13">TF09-3</strain>
    </source>
</reference>
<dbReference type="SMART" id="SM00382">
    <property type="entry name" value="AAA"/>
    <property type="match status" value="1"/>
</dbReference>
<evidence type="ECO:0000256" key="3">
    <source>
        <dbReference type="ARBA" id="ARBA00022475"/>
    </source>
</evidence>
<feature type="domain" description="ABC transporter" evidence="10">
    <location>
        <begin position="339"/>
        <end position="574"/>
    </location>
</feature>
<dbReference type="PANTHER" id="PTHR43394">
    <property type="entry name" value="ATP-DEPENDENT PERMEASE MDL1, MITOCHONDRIAL"/>
    <property type="match status" value="1"/>
</dbReference>
<sequence length="584" mass="64321">MNKSKCLLSRFHRYMLDRDQKMHKKGTLFCILSGGLIGLALAIMMPATTTLQTQSTQWGVSFWGWMIVLASVALLASVFSFLGTKLSYTAGLGFMKNMQTIAGNKVARLPLGWFQADSAGKLSRMVTQEMISTGQTAAFFIGQLLKNASAVVVFCIATWFWNWQLGMLLTLAIPVLFLLMKISQICVGKGNSLEEPAEQEIASRVVEFAKCQGALRACHVGADYEELKDSFVNSKKQSVRGLWWSALGQVLSGMGVQMLVAGMITFVSLLGLAGDMGALETVIMIGVTLRFTTLLNDIVSSLFGMEDRRQMLNALDEVVDTAEMPSVTKTKGNTKNSDVSLNQVTFAYVKDKPVIRNISFTVPANKMFAIVGPSGCGKTTIIKLIARFYDVNGGNICIGDIDLRDFTTEDLFKQVSFVFQDVYLFNDSLKNNILMAKPDTSERELNEIADLAGVTEMIQRLPDGWNTLCGEGGRALSGGERQRVSIARALLKHAPIVLFDEATSALDAENETNIVRSIETLRKRSTLIVVAHKLETIQMADEIIVLNKEGYIAEVGSHEKLLAKNGAYKEFWDKRNASSQWKLA</sequence>
<dbReference type="InterPro" id="IPR003593">
    <property type="entry name" value="AAA+_ATPase"/>
</dbReference>
<dbReference type="PROSITE" id="PS50929">
    <property type="entry name" value="ABC_TM1F"/>
    <property type="match status" value="1"/>
</dbReference>
<evidence type="ECO:0000313" key="13">
    <source>
        <dbReference type="Proteomes" id="UP000261324"/>
    </source>
</evidence>
<dbReference type="InterPro" id="IPR027417">
    <property type="entry name" value="P-loop_NTPase"/>
</dbReference>